<dbReference type="GO" id="GO:0009407">
    <property type="term" value="P:toxin catabolic process"/>
    <property type="evidence" value="ECO:0007669"/>
    <property type="project" value="UniProtKB-ARBA"/>
</dbReference>
<dbReference type="GO" id="GO:0004364">
    <property type="term" value="F:glutathione transferase activity"/>
    <property type="evidence" value="ECO:0007669"/>
    <property type="project" value="UniProtKB-EC"/>
</dbReference>
<comment type="similarity">
    <text evidence="4">Belongs to the GST superfamily. Tau family.</text>
</comment>
<evidence type="ECO:0000259" key="7">
    <source>
        <dbReference type="PROSITE" id="PS50405"/>
    </source>
</evidence>
<dbReference type="FunFam" id="3.40.30.10:FF:000044">
    <property type="entry name" value="Glutathione S-transferase GSTU6"/>
    <property type="match status" value="1"/>
</dbReference>
<evidence type="ECO:0000259" key="6">
    <source>
        <dbReference type="PROSITE" id="PS50404"/>
    </source>
</evidence>
<dbReference type="OrthoDB" id="4951845at2759"/>
<dbReference type="PROSITE" id="PS50404">
    <property type="entry name" value="GST_NTER"/>
    <property type="match status" value="1"/>
</dbReference>
<sequence>MAESEVKVLGVWASPFVLRPRIALNIKDVKYEFIEENMQSKSKLLLKSNPVYKKVPVLVHGDKPISESLNIVEYIDEAWSSGPSILPSDPYDRALERFWVAFINDKWSATIKGIDIADGEEAKKAAVDQVVEILVLLEEAFKKCSKGKAFFGGDRIGYVDIAFGCYLGWLRVREKHHEVTLLDQAKTPELVKWVERFSEHPAVVGVMPELEKLGEFAKGVFAKMRAAANLPPK</sequence>
<dbReference type="InterPro" id="IPR036282">
    <property type="entry name" value="Glutathione-S-Trfase_C_sf"/>
</dbReference>
<dbReference type="SFLD" id="SFLDG00358">
    <property type="entry name" value="Main_(cytGST)"/>
    <property type="match status" value="1"/>
</dbReference>
<comment type="caution">
    <text evidence="8">The sequence shown here is derived from an EMBL/GenBank/DDBJ whole genome shotgun (WGS) entry which is preliminary data.</text>
</comment>
<evidence type="ECO:0000256" key="5">
    <source>
        <dbReference type="ARBA" id="ARBA00047960"/>
    </source>
</evidence>
<dbReference type="Pfam" id="PF02798">
    <property type="entry name" value="GST_N"/>
    <property type="match status" value="1"/>
</dbReference>
<evidence type="ECO:0000313" key="8">
    <source>
        <dbReference type="EMBL" id="KAF3431378.1"/>
    </source>
</evidence>
<dbReference type="InterPro" id="IPR045073">
    <property type="entry name" value="Omega/Tau-like"/>
</dbReference>
<evidence type="ECO:0000256" key="1">
    <source>
        <dbReference type="ARBA" id="ARBA00012452"/>
    </source>
</evidence>
<dbReference type="InterPro" id="IPR004045">
    <property type="entry name" value="Glutathione_S-Trfase_N"/>
</dbReference>
<dbReference type="PANTHER" id="PTHR11260:SF615">
    <property type="entry name" value="GLUTATHIONE S-TRANSFERASE U17"/>
    <property type="match status" value="1"/>
</dbReference>
<dbReference type="CDD" id="cd03185">
    <property type="entry name" value="GST_C_Tau"/>
    <property type="match status" value="1"/>
</dbReference>
<dbReference type="SFLD" id="SFLDS00019">
    <property type="entry name" value="Glutathione_Transferase_(cytos"/>
    <property type="match status" value="1"/>
</dbReference>
<gene>
    <name evidence="8" type="ORF">FNV43_RR26109</name>
</gene>
<dbReference type="SUPFAM" id="SSF52833">
    <property type="entry name" value="Thioredoxin-like"/>
    <property type="match status" value="1"/>
</dbReference>
<dbReference type="InterPro" id="IPR045074">
    <property type="entry name" value="GST_C_Tau"/>
</dbReference>
<name>A0A8K0DLY9_9ROSA</name>
<dbReference type="Pfam" id="PF00043">
    <property type="entry name" value="GST_C"/>
    <property type="match status" value="1"/>
</dbReference>
<dbReference type="Gene3D" id="3.40.30.10">
    <property type="entry name" value="Glutaredoxin"/>
    <property type="match status" value="1"/>
</dbReference>
<dbReference type="PROSITE" id="PS50405">
    <property type="entry name" value="GST_CTER"/>
    <property type="match status" value="1"/>
</dbReference>
<dbReference type="GO" id="GO:0006749">
    <property type="term" value="P:glutathione metabolic process"/>
    <property type="evidence" value="ECO:0007669"/>
    <property type="project" value="InterPro"/>
</dbReference>
<dbReference type="Proteomes" id="UP000796880">
    <property type="component" value="Unassembled WGS sequence"/>
</dbReference>
<dbReference type="Gene3D" id="1.20.1050.10">
    <property type="match status" value="1"/>
</dbReference>
<dbReference type="SUPFAM" id="SSF47616">
    <property type="entry name" value="GST C-terminal domain-like"/>
    <property type="match status" value="1"/>
</dbReference>
<proteinExistence type="inferred from homology"/>
<dbReference type="AlphaFoldDB" id="A0A8K0DLY9"/>
<evidence type="ECO:0000256" key="2">
    <source>
        <dbReference type="ARBA" id="ARBA00022575"/>
    </source>
</evidence>
<dbReference type="InterPro" id="IPR010987">
    <property type="entry name" value="Glutathione-S-Trfase_C-like"/>
</dbReference>
<dbReference type="GO" id="GO:0005737">
    <property type="term" value="C:cytoplasm"/>
    <property type="evidence" value="ECO:0007669"/>
    <property type="project" value="TreeGrafter"/>
</dbReference>
<dbReference type="PANTHER" id="PTHR11260">
    <property type="entry name" value="GLUTATHIONE S-TRANSFERASE, GST, SUPERFAMILY, GST DOMAIN CONTAINING"/>
    <property type="match status" value="1"/>
</dbReference>
<dbReference type="SFLD" id="SFLDG01152">
    <property type="entry name" value="Main.3:_Omega-_and_Tau-like"/>
    <property type="match status" value="1"/>
</dbReference>
<dbReference type="InterPro" id="IPR036249">
    <property type="entry name" value="Thioredoxin-like_sf"/>
</dbReference>
<evidence type="ECO:0000256" key="3">
    <source>
        <dbReference type="ARBA" id="ARBA00022679"/>
    </source>
</evidence>
<dbReference type="EMBL" id="VOIH02000012">
    <property type="protein sequence ID" value="KAF3431378.1"/>
    <property type="molecule type" value="Genomic_DNA"/>
</dbReference>
<dbReference type="CDD" id="cd03058">
    <property type="entry name" value="GST_N_Tau"/>
    <property type="match status" value="1"/>
</dbReference>
<feature type="domain" description="GST C-terminal" evidence="7">
    <location>
        <begin position="89"/>
        <end position="220"/>
    </location>
</feature>
<evidence type="ECO:0000313" key="9">
    <source>
        <dbReference type="Proteomes" id="UP000796880"/>
    </source>
</evidence>
<evidence type="ECO:0000256" key="4">
    <source>
        <dbReference type="ARBA" id="ARBA00025743"/>
    </source>
</evidence>
<dbReference type="InterPro" id="IPR040079">
    <property type="entry name" value="Glutathione_S-Trfase"/>
</dbReference>
<dbReference type="FunFam" id="1.20.1050.10:FF:000016">
    <property type="entry name" value="Glutathione S-transferase U9"/>
    <property type="match status" value="1"/>
</dbReference>
<protein>
    <recommendedName>
        <fullName evidence="1">glutathione transferase</fullName>
        <ecNumber evidence="1">2.5.1.18</ecNumber>
    </recommendedName>
</protein>
<accession>A0A8K0DLY9</accession>
<organism evidence="8 9">
    <name type="scientific">Rhamnella rubrinervis</name>
    <dbReference type="NCBI Taxonomy" id="2594499"/>
    <lineage>
        <taxon>Eukaryota</taxon>
        <taxon>Viridiplantae</taxon>
        <taxon>Streptophyta</taxon>
        <taxon>Embryophyta</taxon>
        <taxon>Tracheophyta</taxon>
        <taxon>Spermatophyta</taxon>
        <taxon>Magnoliopsida</taxon>
        <taxon>eudicotyledons</taxon>
        <taxon>Gunneridae</taxon>
        <taxon>Pentapetalae</taxon>
        <taxon>rosids</taxon>
        <taxon>fabids</taxon>
        <taxon>Rosales</taxon>
        <taxon>Rhamnaceae</taxon>
        <taxon>rhamnoid group</taxon>
        <taxon>Rhamneae</taxon>
        <taxon>Rhamnella</taxon>
    </lineage>
</organism>
<keyword evidence="3" id="KW-0808">Transferase</keyword>
<dbReference type="InterPro" id="IPR004046">
    <property type="entry name" value="GST_C"/>
</dbReference>
<feature type="domain" description="GST N-terminal" evidence="6">
    <location>
        <begin position="4"/>
        <end position="83"/>
    </location>
</feature>
<comment type="catalytic activity">
    <reaction evidence="5">
        <text>RX + glutathione = an S-substituted glutathione + a halide anion + H(+)</text>
        <dbReference type="Rhea" id="RHEA:16437"/>
        <dbReference type="ChEBI" id="CHEBI:15378"/>
        <dbReference type="ChEBI" id="CHEBI:16042"/>
        <dbReference type="ChEBI" id="CHEBI:17792"/>
        <dbReference type="ChEBI" id="CHEBI:57925"/>
        <dbReference type="ChEBI" id="CHEBI:90779"/>
        <dbReference type="EC" id="2.5.1.18"/>
    </reaction>
</comment>
<keyword evidence="9" id="KW-1185">Reference proteome</keyword>
<reference evidence="8" key="1">
    <citation type="submission" date="2020-03" db="EMBL/GenBank/DDBJ databases">
        <title>A high-quality chromosome-level genome assembly of a woody plant with both climbing and erect habits, Rhamnella rubrinervis.</title>
        <authorList>
            <person name="Lu Z."/>
            <person name="Yang Y."/>
            <person name="Zhu X."/>
            <person name="Sun Y."/>
        </authorList>
    </citation>
    <scope>NUCLEOTIDE SEQUENCE</scope>
    <source>
        <strain evidence="8">BYM</strain>
        <tissue evidence="8">Leaf</tissue>
    </source>
</reference>
<keyword evidence="2" id="KW-0216">Detoxification</keyword>
<dbReference type="EC" id="2.5.1.18" evidence="1"/>